<dbReference type="SUPFAM" id="SSF50939">
    <property type="entry name" value="Sialidases"/>
    <property type="match status" value="1"/>
</dbReference>
<evidence type="ECO:0008006" key="3">
    <source>
        <dbReference type="Google" id="ProtNLM"/>
    </source>
</evidence>
<sequence>GIRNYHWREVASGTGFGTIVDARDPNYGYAMSQAGKLIRFELSTGERKQIPPWAPETSPLRFNWNAPLATDPHDPGVIYYGSQFVHKSVDRGDTWQIISADLTTNDPQKQSQDQSGGLTRESTGAENHTTIVTVAPSPLERDVIWAGTDDGNVQLTRSGGGQWENLTGRMDAVPAGAWVAHIEPSKFNAGAAFAVFDDHRRGNREAYVYRTDDYGRRWRRIADEDDIEGFVHIVRQDPIAEGLLFAGTEFGLYMSLNGGEDWVKWTNGIPAVPVYDLLVHHRDHDLVVATHGRALYVIDDIRPLRELTLNPWAAESGLYLSEPPPAYLHHIAQSDGYHFPADAMFHGSTKTPGALLSYWVSAEQEDSVTIQVLDFDDKVVRSFQGSAHLGLNRVSWDLREDLPEILQEVSPEAGGLGPGLPRGAEVLPGRYTVRLRGGGYLSDRTLEVHPDPRVEIPMIDRIAKYMAVKTSLDLEARVGMLAAVVQRVLEGVDGVEELVGTDESVSTSVLIGEGRKLKRRLEELADFEAVEQYRSGVRSLTSSYDTPTEGQRLDLIRMEEAVDHLTRVIDDFLVLDVMPYRDRVEAANLDVFVFVGPII</sequence>
<dbReference type="EMBL" id="UINC01020660">
    <property type="protein sequence ID" value="SVA86546.1"/>
    <property type="molecule type" value="Genomic_DNA"/>
</dbReference>
<dbReference type="Gene3D" id="2.130.10.10">
    <property type="entry name" value="YVTN repeat-like/Quinoprotein amine dehydrogenase"/>
    <property type="match status" value="1"/>
</dbReference>
<organism evidence="2">
    <name type="scientific">marine metagenome</name>
    <dbReference type="NCBI Taxonomy" id="408172"/>
    <lineage>
        <taxon>unclassified sequences</taxon>
        <taxon>metagenomes</taxon>
        <taxon>ecological metagenomes</taxon>
    </lineage>
</organism>
<gene>
    <name evidence="2" type="ORF">METZ01_LOCUS139400</name>
</gene>
<reference evidence="2" key="1">
    <citation type="submission" date="2018-05" db="EMBL/GenBank/DDBJ databases">
        <authorList>
            <person name="Lanie J.A."/>
            <person name="Ng W.-L."/>
            <person name="Kazmierczak K.M."/>
            <person name="Andrzejewski T.M."/>
            <person name="Davidsen T.M."/>
            <person name="Wayne K.J."/>
            <person name="Tettelin H."/>
            <person name="Glass J.I."/>
            <person name="Rusch D."/>
            <person name="Podicherti R."/>
            <person name="Tsui H.-C.T."/>
            <person name="Winkler M.E."/>
        </authorList>
    </citation>
    <scope>NUCLEOTIDE SEQUENCE</scope>
</reference>
<feature type="compositionally biased region" description="Polar residues" evidence="1">
    <location>
        <begin position="101"/>
        <end position="129"/>
    </location>
</feature>
<feature type="non-terminal residue" evidence="2">
    <location>
        <position position="1"/>
    </location>
</feature>
<accession>A0A381ZB93</accession>
<dbReference type="InterPro" id="IPR036278">
    <property type="entry name" value="Sialidase_sf"/>
</dbReference>
<name>A0A381ZB93_9ZZZZ</name>
<feature type="region of interest" description="Disordered" evidence="1">
    <location>
        <begin position="100"/>
        <end position="129"/>
    </location>
</feature>
<dbReference type="InterPro" id="IPR015943">
    <property type="entry name" value="WD40/YVTN_repeat-like_dom_sf"/>
</dbReference>
<evidence type="ECO:0000256" key="1">
    <source>
        <dbReference type="SAM" id="MobiDB-lite"/>
    </source>
</evidence>
<proteinExistence type="predicted"/>
<protein>
    <recommendedName>
        <fullName evidence="3">Sortilin N-terminal domain-containing protein</fullName>
    </recommendedName>
</protein>
<evidence type="ECO:0000313" key="2">
    <source>
        <dbReference type="EMBL" id="SVA86546.1"/>
    </source>
</evidence>
<dbReference type="AlphaFoldDB" id="A0A381ZB93"/>